<dbReference type="RefSeq" id="WP_014743578.1">
    <property type="nucleotide sequence ID" value="NC_017956.1"/>
</dbReference>
<name>I3TGL0_TISMK</name>
<dbReference type="Proteomes" id="UP000005258">
    <property type="component" value="Chromosome"/>
</dbReference>
<organism evidence="1 2">
    <name type="scientific">Tistrella mobilis (strain KA081020-065)</name>
    <dbReference type="NCBI Taxonomy" id="1110502"/>
    <lineage>
        <taxon>Bacteria</taxon>
        <taxon>Pseudomonadati</taxon>
        <taxon>Pseudomonadota</taxon>
        <taxon>Alphaproteobacteria</taxon>
        <taxon>Geminicoccales</taxon>
        <taxon>Geminicoccaceae</taxon>
        <taxon>Tistrella</taxon>
    </lineage>
</organism>
<accession>I3TGL0</accession>
<proteinExistence type="predicted"/>
<reference evidence="1 2" key="1">
    <citation type="journal article" date="2012" name="J. Am. Chem. Soc.">
        <title>Bacterial biosynthesis and maturation of the didemnin anti-cancer agents.</title>
        <authorList>
            <person name="Xu Y."/>
            <person name="Kersten R.D."/>
            <person name="Nam S.J."/>
            <person name="Lu L."/>
            <person name="Al-Suwailem A.M."/>
            <person name="Zheng H."/>
            <person name="Fenical W."/>
            <person name="Dorrestein P.C."/>
            <person name="Moore B.S."/>
            <person name="Qian P.Y."/>
        </authorList>
    </citation>
    <scope>NUCLEOTIDE SEQUENCE [LARGE SCALE GENOMIC DNA]</scope>
    <source>
        <strain evidence="1 2">KA081020-065</strain>
    </source>
</reference>
<sequence>MYTIEIQGDATTATRTETFATPEDVLQYLRDRRTGTFVYSISEDNGVLEMRGRAKALTYFLDDFAPLHVQVPRRIKIIRCAGWPFTHHVEGLCLGLDLDLA</sequence>
<evidence type="ECO:0000313" key="1">
    <source>
        <dbReference type="EMBL" id="AFK51898.1"/>
    </source>
</evidence>
<dbReference type="AlphaFoldDB" id="I3TGL0"/>
<dbReference type="EMBL" id="CP003236">
    <property type="protein sequence ID" value="AFK51898.1"/>
    <property type="molecule type" value="Genomic_DNA"/>
</dbReference>
<gene>
    <name evidence="1" type="ordered locus">TMO_0059</name>
</gene>
<evidence type="ECO:0000313" key="2">
    <source>
        <dbReference type="Proteomes" id="UP000005258"/>
    </source>
</evidence>
<keyword evidence="2" id="KW-1185">Reference proteome</keyword>
<protein>
    <submittedName>
        <fullName evidence="1">Uncharacterized protein</fullName>
    </submittedName>
</protein>
<dbReference type="HOGENOM" id="CLU_2290414_0_0_5"/>
<dbReference type="KEGG" id="tmo:TMO_0059"/>